<dbReference type="Pfam" id="PF07561">
    <property type="entry name" value="DUF1540"/>
    <property type="match status" value="1"/>
</dbReference>
<proteinExistence type="predicted"/>
<dbReference type="AlphaFoldDB" id="A0A4U7JIY5"/>
<accession>A0A4U7JIY5</accession>
<sequence>MSANMMDHPNEGVKCVVDTCKYHMAGDHCSAEQIVVRAVDASTSNQTDCATFIPQSRKRK</sequence>
<dbReference type="KEGG" id="rher:EHE19_014020"/>
<dbReference type="InterPro" id="IPR011437">
    <property type="entry name" value="DUF1540"/>
</dbReference>
<evidence type="ECO:0000313" key="2">
    <source>
        <dbReference type="Proteomes" id="UP000306409"/>
    </source>
</evidence>
<protein>
    <submittedName>
        <fullName evidence="1">DUF1540 domain-containing protein</fullName>
    </submittedName>
</protein>
<reference evidence="1 2" key="1">
    <citation type="submission" date="2020-09" db="EMBL/GenBank/DDBJ databases">
        <title>Characterization and genome sequencing of Ruminiclostridium sp. nov. MA18.</title>
        <authorList>
            <person name="Rettenmaier R."/>
            <person name="Kowollik M.-L."/>
            <person name="Liebl W."/>
            <person name="Zverlov V."/>
        </authorList>
    </citation>
    <scope>NUCLEOTIDE SEQUENCE [LARGE SCALE GENOMIC DNA]</scope>
    <source>
        <strain evidence="1 2">MA18</strain>
    </source>
</reference>
<dbReference type="OrthoDB" id="1739902at2"/>
<organism evidence="1 2">
    <name type="scientific">Ruminiclostridium herbifermentans</name>
    <dbReference type="NCBI Taxonomy" id="2488810"/>
    <lineage>
        <taxon>Bacteria</taxon>
        <taxon>Bacillati</taxon>
        <taxon>Bacillota</taxon>
        <taxon>Clostridia</taxon>
        <taxon>Eubacteriales</taxon>
        <taxon>Oscillospiraceae</taxon>
        <taxon>Ruminiclostridium</taxon>
    </lineage>
</organism>
<dbReference type="Proteomes" id="UP000306409">
    <property type="component" value="Chromosome"/>
</dbReference>
<keyword evidence="2" id="KW-1185">Reference proteome</keyword>
<gene>
    <name evidence="1" type="ORF">EHE19_014020</name>
</gene>
<evidence type="ECO:0000313" key="1">
    <source>
        <dbReference type="EMBL" id="QNU65994.1"/>
    </source>
</evidence>
<dbReference type="RefSeq" id="WP_137696742.1">
    <property type="nucleotide sequence ID" value="NZ_CP061336.1"/>
</dbReference>
<dbReference type="EMBL" id="CP061336">
    <property type="protein sequence ID" value="QNU65994.1"/>
    <property type="molecule type" value="Genomic_DNA"/>
</dbReference>
<name>A0A4U7JIY5_9FIRM</name>